<reference evidence="7 8" key="1">
    <citation type="submission" date="2018-02" db="EMBL/GenBank/DDBJ databases">
        <title>Comparative genomes isolates from brazilian mangrove.</title>
        <authorList>
            <person name="Araujo J.E."/>
            <person name="Taketani R.G."/>
            <person name="Silva M.C.P."/>
            <person name="Loureco M.V."/>
            <person name="Andreote F.D."/>
        </authorList>
    </citation>
    <scope>NUCLEOTIDE SEQUENCE [LARGE SCALE GENOMIC DNA]</scope>
    <source>
        <strain evidence="7 8">Hex-1 MGV</strain>
    </source>
</reference>
<dbReference type="FunFam" id="1.10.10.10:FF:000019">
    <property type="entry name" value="Crp/Fnr family transcriptional regulator"/>
    <property type="match status" value="1"/>
</dbReference>
<feature type="domain" description="Cyclic nucleotide-binding" evidence="5">
    <location>
        <begin position="13"/>
        <end position="116"/>
    </location>
</feature>
<dbReference type="InterPro" id="IPR014710">
    <property type="entry name" value="RmlC-like_jellyroll"/>
</dbReference>
<dbReference type="Proteomes" id="UP000238322">
    <property type="component" value="Unassembled WGS sequence"/>
</dbReference>
<dbReference type="GO" id="GO:0005829">
    <property type="term" value="C:cytosol"/>
    <property type="evidence" value="ECO:0007669"/>
    <property type="project" value="TreeGrafter"/>
</dbReference>
<dbReference type="GO" id="GO:0003700">
    <property type="term" value="F:DNA-binding transcription factor activity"/>
    <property type="evidence" value="ECO:0007669"/>
    <property type="project" value="TreeGrafter"/>
</dbReference>
<dbReference type="InterPro" id="IPR000595">
    <property type="entry name" value="cNMP-bd_dom"/>
</dbReference>
<feature type="domain" description="HTH crp-type" evidence="6">
    <location>
        <begin position="147"/>
        <end position="220"/>
    </location>
</feature>
<feature type="region of interest" description="Disordered" evidence="4">
    <location>
        <begin position="228"/>
        <end position="253"/>
    </location>
</feature>
<dbReference type="Gene3D" id="2.60.120.10">
    <property type="entry name" value="Jelly Rolls"/>
    <property type="match status" value="1"/>
</dbReference>
<dbReference type="SUPFAM" id="SSF51206">
    <property type="entry name" value="cAMP-binding domain-like"/>
    <property type="match status" value="1"/>
</dbReference>
<dbReference type="Pfam" id="PF00027">
    <property type="entry name" value="cNMP_binding"/>
    <property type="match status" value="1"/>
</dbReference>
<feature type="compositionally biased region" description="Polar residues" evidence="4">
    <location>
        <begin position="234"/>
        <end position="244"/>
    </location>
</feature>
<proteinExistence type="predicted"/>
<evidence type="ECO:0000256" key="4">
    <source>
        <dbReference type="SAM" id="MobiDB-lite"/>
    </source>
</evidence>
<dbReference type="InterPro" id="IPR036390">
    <property type="entry name" value="WH_DNA-bd_sf"/>
</dbReference>
<protein>
    <submittedName>
        <fullName evidence="7">Crp/Fnr family transcriptional regulator</fullName>
    </submittedName>
</protein>
<dbReference type="PROSITE" id="PS51063">
    <property type="entry name" value="HTH_CRP_2"/>
    <property type="match status" value="1"/>
</dbReference>
<sequence length="253" mass="28070">MSGQLWYLKACRLFESCTPEQLRRLEANSRVKNVSKGSPVYLPADEADSVLVLASGRIKICHLTGDGKQSILAFIEPGEIFGELAILNVGNRDEYAEAVEDARVVAISGDALCQLMEEHQGLCLGITKIIGVRRQRIERRVKHLLYLSNRERICHLLLELAEQYGRDTVRGLEITLRLSHQDLASLVGSTRETVTVVLGQLQSEGLIELGRRKVILKAPDRLAHQVGAPPIQTKEASPQQSPSNVYLRHSFGS</sequence>
<dbReference type="CDD" id="cd00092">
    <property type="entry name" value="HTH_CRP"/>
    <property type="match status" value="1"/>
</dbReference>
<evidence type="ECO:0000256" key="2">
    <source>
        <dbReference type="ARBA" id="ARBA00023125"/>
    </source>
</evidence>
<evidence type="ECO:0000259" key="6">
    <source>
        <dbReference type="PROSITE" id="PS51063"/>
    </source>
</evidence>
<gene>
    <name evidence="7" type="ORF">C5Y83_03770</name>
</gene>
<dbReference type="CDD" id="cd00038">
    <property type="entry name" value="CAP_ED"/>
    <property type="match status" value="1"/>
</dbReference>
<name>A0A2S8G600_9BACT</name>
<dbReference type="PANTHER" id="PTHR24567">
    <property type="entry name" value="CRP FAMILY TRANSCRIPTIONAL REGULATORY PROTEIN"/>
    <property type="match status" value="1"/>
</dbReference>
<dbReference type="Gene3D" id="1.10.10.10">
    <property type="entry name" value="Winged helix-like DNA-binding domain superfamily/Winged helix DNA-binding domain"/>
    <property type="match status" value="1"/>
</dbReference>
<dbReference type="InterPro" id="IPR050397">
    <property type="entry name" value="Env_Response_Regulators"/>
</dbReference>
<evidence type="ECO:0000313" key="8">
    <source>
        <dbReference type="Proteomes" id="UP000238322"/>
    </source>
</evidence>
<dbReference type="InterPro" id="IPR012318">
    <property type="entry name" value="HTH_CRP"/>
</dbReference>
<dbReference type="SMART" id="SM00100">
    <property type="entry name" value="cNMP"/>
    <property type="match status" value="1"/>
</dbReference>
<evidence type="ECO:0000256" key="1">
    <source>
        <dbReference type="ARBA" id="ARBA00023015"/>
    </source>
</evidence>
<dbReference type="EMBL" id="PUHY01000004">
    <property type="protein sequence ID" value="PQO39869.1"/>
    <property type="molecule type" value="Genomic_DNA"/>
</dbReference>
<dbReference type="SMART" id="SM00419">
    <property type="entry name" value="HTH_CRP"/>
    <property type="match status" value="1"/>
</dbReference>
<dbReference type="AlphaFoldDB" id="A0A2S8G600"/>
<dbReference type="GO" id="GO:0003677">
    <property type="term" value="F:DNA binding"/>
    <property type="evidence" value="ECO:0007669"/>
    <property type="project" value="UniProtKB-KW"/>
</dbReference>
<evidence type="ECO:0000313" key="7">
    <source>
        <dbReference type="EMBL" id="PQO39869.1"/>
    </source>
</evidence>
<comment type="caution">
    <text evidence="7">The sequence shown here is derived from an EMBL/GenBank/DDBJ whole genome shotgun (WGS) entry which is preliminary data.</text>
</comment>
<dbReference type="PROSITE" id="PS50042">
    <property type="entry name" value="CNMP_BINDING_3"/>
    <property type="match status" value="1"/>
</dbReference>
<evidence type="ECO:0000256" key="3">
    <source>
        <dbReference type="ARBA" id="ARBA00023163"/>
    </source>
</evidence>
<dbReference type="InterPro" id="IPR018490">
    <property type="entry name" value="cNMP-bd_dom_sf"/>
</dbReference>
<dbReference type="Pfam" id="PF13545">
    <property type="entry name" value="HTH_Crp_2"/>
    <property type="match status" value="1"/>
</dbReference>
<dbReference type="PANTHER" id="PTHR24567:SF74">
    <property type="entry name" value="HTH-TYPE TRANSCRIPTIONAL REGULATOR ARCR"/>
    <property type="match status" value="1"/>
</dbReference>
<dbReference type="RefSeq" id="WP_105328304.1">
    <property type="nucleotide sequence ID" value="NZ_PUHY01000004.1"/>
</dbReference>
<keyword evidence="2" id="KW-0238">DNA-binding</keyword>
<accession>A0A2S8G600</accession>
<evidence type="ECO:0000259" key="5">
    <source>
        <dbReference type="PROSITE" id="PS50042"/>
    </source>
</evidence>
<keyword evidence="3" id="KW-0804">Transcription</keyword>
<organism evidence="7 8">
    <name type="scientific">Blastopirellula marina</name>
    <dbReference type="NCBI Taxonomy" id="124"/>
    <lineage>
        <taxon>Bacteria</taxon>
        <taxon>Pseudomonadati</taxon>
        <taxon>Planctomycetota</taxon>
        <taxon>Planctomycetia</taxon>
        <taxon>Pirellulales</taxon>
        <taxon>Pirellulaceae</taxon>
        <taxon>Blastopirellula</taxon>
    </lineage>
</organism>
<dbReference type="SUPFAM" id="SSF46785">
    <property type="entry name" value="Winged helix' DNA-binding domain"/>
    <property type="match status" value="1"/>
</dbReference>
<dbReference type="OrthoDB" id="9812325at2"/>
<dbReference type="PRINTS" id="PR00034">
    <property type="entry name" value="HTHCRP"/>
</dbReference>
<dbReference type="InterPro" id="IPR036388">
    <property type="entry name" value="WH-like_DNA-bd_sf"/>
</dbReference>
<keyword evidence="1" id="KW-0805">Transcription regulation</keyword>